<gene>
    <name evidence="1" type="ORF">PoB_005783700</name>
</gene>
<name>A0AAV4CI64_9GAST</name>
<evidence type="ECO:0000313" key="1">
    <source>
        <dbReference type="EMBL" id="GFO31332.1"/>
    </source>
</evidence>
<keyword evidence="2" id="KW-1185">Reference proteome</keyword>
<protein>
    <submittedName>
        <fullName evidence="1">Uncharacterized protein</fullName>
    </submittedName>
</protein>
<dbReference type="Proteomes" id="UP000735302">
    <property type="component" value="Unassembled WGS sequence"/>
</dbReference>
<comment type="caution">
    <text evidence="1">The sequence shown here is derived from an EMBL/GenBank/DDBJ whole genome shotgun (WGS) entry which is preliminary data.</text>
</comment>
<evidence type="ECO:0000313" key="2">
    <source>
        <dbReference type="Proteomes" id="UP000735302"/>
    </source>
</evidence>
<dbReference type="AlphaFoldDB" id="A0AAV4CI64"/>
<accession>A0AAV4CI64</accession>
<proteinExistence type="predicted"/>
<reference evidence="1 2" key="1">
    <citation type="journal article" date="2021" name="Elife">
        <title>Chloroplast acquisition without the gene transfer in kleptoplastic sea slugs, Plakobranchus ocellatus.</title>
        <authorList>
            <person name="Maeda T."/>
            <person name="Takahashi S."/>
            <person name="Yoshida T."/>
            <person name="Shimamura S."/>
            <person name="Takaki Y."/>
            <person name="Nagai Y."/>
            <person name="Toyoda A."/>
            <person name="Suzuki Y."/>
            <person name="Arimoto A."/>
            <person name="Ishii H."/>
            <person name="Satoh N."/>
            <person name="Nishiyama T."/>
            <person name="Hasebe M."/>
            <person name="Maruyama T."/>
            <person name="Minagawa J."/>
            <person name="Obokata J."/>
            <person name="Shigenobu S."/>
        </authorList>
    </citation>
    <scope>NUCLEOTIDE SEQUENCE [LARGE SCALE GENOMIC DNA]</scope>
</reference>
<dbReference type="EMBL" id="BLXT01006392">
    <property type="protein sequence ID" value="GFO31332.1"/>
    <property type="molecule type" value="Genomic_DNA"/>
</dbReference>
<organism evidence="1 2">
    <name type="scientific">Plakobranchus ocellatus</name>
    <dbReference type="NCBI Taxonomy" id="259542"/>
    <lineage>
        <taxon>Eukaryota</taxon>
        <taxon>Metazoa</taxon>
        <taxon>Spiralia</taxon>
        <taxon>Lophotrochozoa</taxon>
        <taxon>Mollusca</taxon>
        <taxon>Gastropoda</taxon>
        <taxon>Heterobranchia</taxon>
        <taxon>Euthyneura</taxon>
        <taxon>Panpulmonata</taxon>
        <taxon>Sacoglossa</taxon>
        <taxon>Placobranchoidea</taxon>
        <taxon>Plakobranchidae</taxon>
        <taxon>Plakobranchus</taxon>
    </lineage>
</organism>
<sequence length="144" mass="15865">MRTKVTQKKRKKVKVFLSTRLSAPFHSSDYTQSLDGKHPVSSRFNKPDCFNCRCTATTASNYMIAEYSENIGLETIQHVGTSADLGRGFTSQCATRAPWALASNLTQKRGVGGTVESETVLRSAGGLPRGFEPYHWHPGLVDDL</sequence>